<organismHost>
    <name type="scientific">Acanthamoeba polyphaga</name>
    <name type="common">Amoeba</name>
    <dbReference type="NCBI Taxonomy" id="5757"/>
</organismHost>
<evidence type="ECO:0000313" key="1">
    <source>
        <dbReference type="EMBL" id="AKI78763.1"/>
    </source>
</evidence>
<dbReference type="EMBL" id="KM982401">
    <property type="protein sequence ID" value="AKI78763.1"/>
    <property type="molecule type" value="Genomic_DNA"/>
</dbReference>
<proteinExistence type="predicted"/>
<name>A0A0G2XZK7_MIMIV</name>
<dbReference type="Proteomes" id="UP000241474">
    <property type="component" value="Segment"/>
</dbReference>
<evidence type="ECO:0000313" key="2">
    <source>
        <dbReference type="Proteomes" id="UP000241474"/>
    </source>
</evidence>
<organism evidence="1 2">
    <name type="scientific">Acanthamoeba polyphaga mimivirus</name>
    <name type="common">APMV</name>
    <dbReference type="NCBI Taxonomy" id="212035"/>
    <lineage>
        <taxon>Viruses</taxon>
        <taxon>Varidnaviria</taxon>
        <taxon>Bamfordvirae</taxon>
        <taxon>Nucleocytoviricota</taxon>
        <taxon>Megaviricetes</taxon>
        <taxon>Imitervirales</taxon>
        <taxon>Mimiviridae</taxon>
        <taxon>Megamimivirinae</taxon>
        <taxon>Mimivirus</taxon>
        <taxon>Mimivirus bradfordmassiliense</taxon>
    </lineage>
</organism>
<sequence>MVSRGTNIRVDDEYTIRLTSRKRYLEVVEFLVSQSADNDYAVTLSF</sequence>
<reference evidence="1 2" key="1">
    <citation type="submission" date="2014-10" db="EMBL/GenBank/DDBJ databases">
        <title>Pan-genome analysis of Brazilian lineage A amoebal mimiviruses.</title>
        <authorList>
            <person name="Assis F.L."/>
            <person name="Abrahao J.S."/>
            <person name="Kroon E.G."/>
            <person name="Dornas F.P."/>
            <person name="Andrade K.R."/>
            <person name="Borato P.V.M."/>
            <person name="Pilotto M.R."/>
            <person name="Benamar S."/>
            <person name="LaScola B."/>
            <person name="Colson P."/>
        </authorList>
    </citation>
    <scope>NUCLEOTIDE SEQUENCE [LARGE SCALE GENOMIC DNA]</scope>
    <source>
        <strain evidence="1 2">Oyster</strain>
    </source>
</reference>
<accession>A0A0G2XZK7</accession>
<protein>
    <submittedName>
        <fullName evidence="1">Putative ankyrin repeat protein</fullName>
    </submittedName>
</protein>